<evidence type="ECO:0000313" key="2">
    <source>
        <dbReference type="EMBL" id="THF52154.1"/>
    </source>
</evidence>
<evidence type="ECO:0000256" key="1">
    <source>
        <dbReference type="ARBA" id="ARBA00021843"/>
    </source>
</evidence>
<dbReference type="GO" id="GO:0006508">
    <property type="term" value="P:proteolysis"/>
    <property type="evidence" value="ECO:0007669"/>
    <property type="project" value="InterPro"/>
</dbReference>
<dbReference type="AlphaFoldDB" id="A0A4S4A1E7"/>
<dbReference type="RefSeq" id="WP_190235229.1">
    <property type="nucleotide sequence ID" value="NZ_SSOA01000002.1"/>
</dbReference>
<dbReference type="InterPro" id="IPR005944">
    <property type="entry name" value="Pro_iminopeptidase"/>
</dbReference>
<dbReference type="EMBL" id="SSOA01000002">
    <property type="protein sequence ID" value="THF52154.1"/>
    <property type="molecule type" value="Genomic_DNA"/>
</dbReference>
<comment type="caution">
    <text evidence="2">The sequence shown here is derived from an EMBL/GenBank/DDBJ whole genome shotgun (WGS) entry which is preliminary data.</text>
</comment>
<dbReference type="GO" id="GO:0004177">
    <property type="term" value="F:aminopeptidase activity"/>
    <property type="evidence" value="ECO:0007669"/>
    <property type="project" value="UniProtKB-EC"/>
</dbReference>
<sequence>MIHEPAASAWCKWENSVLVTTPGHTPNPRWGDSLFRLRFAKLVTHYWTSLAWLPDGQILKNLSRLADIPAILIHGRLNFGSPLKTAFQLNQAWPGSRLIVVEDGGHDSSAPNMASRIVEAVHSIQLIQSEFD</sequence>
<dbReference type="InterPro" id="IPR029058">
    <property type="entry name" value="AB_hydrolase_fold"/>
</dbReference>
<name>A0A4S4A1E7_9HYPH</name>
<proteinExistence type="predicted"/>
<protein>
    <recommendedName>
        <fullName evidence="1">Proline iminopeptidase</fullName>
    </recommendedName>
</protein>
<dbReference type="Gene3D" id="3.40.50.1820">
    <property type="entry name" value="alpha/beta hydrolase"/>
    <property type="match status" value="1"/>
</dbReference>
<dbReference type="SUPFAM" id="SSF53474">
    <property type="entry name" value="alpha/beta-Hydrolases"/>
    <property type="match status" value="1"/>
</dbReference>
<evidence type="ECO:0000313" key="3">
    <source>
        <dbReference type="Proteomes" id="UP000310754"/>
    </source>
</evidence>
<organism evidence="2 3">
    <name type="scientific">Allorhizobium terrae</name>
    <dbReference type="NCBI Taxonomy" id="1848972"/>
    <lineage>
        <taxon>Bacteria</taxon>
        <taxon>Pseudomonadati</taxon>
        <taxon>Pseudomonadota</taxon>
        <taxon>Alphaproteobacteria</taxon>
        <taxon>Hyphomicrobiales</taxon>
        <taxon>Rhizobiaceae</taxon>
        <taxon>Rhizobium/Agrobacterium group</taxon>
        <taxon>Allorhizobium</taxon>
    </lineage>
</organism>
<reference evidence="2 3" key="1">
    <citation type="submission" date="2019-04" db="EMBL/GenBank/DDBJ databases">
        <title>Rhizobium terrae sp. nov., isolated from a paddy soil.</title>
        <authorList>
            <person name="Lin S.-Y."/>
            <person name="Hameed A."/>
            <person name="Huang H.-I."/>
            <person name="Young C.-C."/>
        </authorList>
    </citation>
    <scope>NUCLEOTIDE SEQUENCE [LARGE SCALE GENOMIC DNA]</scope>
    <source>
        <strain evidence="2 3">CC-HIH110</strain>
    </source>
</reference>
<accession>A0A4S4A1E7</accession>
<dbReference type="Proteomes" id="UP000310754">
    <property type="component" value="Unassembled WGS sequence"/>
</dbReference>
<dbReference type="PANTHER" id="PTHR43722">
    <property type="entry name" value="PROLINE IMINOPEPTIDASE"/>
    <property type="match status" value="1"/>
</dbReference>
<gene>
    <name evidence="2" type="ORF">E6C51_04865</name>
</gene>
<keyword evidence="3" id="KW-1185">Reference proteome</keyword>
<dbReference type="GO" id="GO:0005737">
    <property type="term" value="C:cytoplasm"/>
    <property type="evidence" value="ECO:0007669"/>
    <property type="project" value="InterPro"/>
</dbReference>
<dbReference type="PANTHER" id="PTHR43722:SF1">
    <property type="entry name" value="PROLINE IMINOPEPTIDASE"/>
    <property type="match status" value="1"/>
</dbReference>